<evidence type="ECO:0000256" key="1">
    <source>
        <dbReference type="SAM" id="SignalP"/>
    </source>
</evidence>
<dbReference type="AlphaFoldDB" id="A0A8H3LPF3"/>
<dbReference type="EMBL" id="BLAL01000193">
    <property type="protein sequence ID" value="GES90146.1"/>
    <property type="molecule type" value="Genomic_DNA"/>
</dbReference>
<keyword evidence="1" id="KW-0732">Signal</keyword>
<name>A0A8H3LPF3_9GLOM</name>
<dbReference type="Proteomes" id="UP000615446">
    <property type="component" value="Unassembled WGS sequence"/>
</dbReference>
<organism evidence="2 3">
    <name type="scientific">Rhizophagus clarus</name>
    <dbReference type="NCBI Taxonomy" id="94130"/>
    <lineage>
        <taxon>Eukaryota</taxon>
        <taxon>Fungi</taxon>
        <taxon>Fungi incertae sedis</taxon>
        <taxon>Mucoromycota</taxon>
        <taxon>Glomeromycotina</taxon>
        <taxon>Glomeromycetes</taxon>
        <taxon>Glomerales</taxon>
        <taxon>Glomeraceae</taxon>
        <taxon>Rhizophagus</taxon>
    </lineage>
</organism>
<evidence type="ECO:0000313" key="2">
    <source>
        <dbReference type="EMBL" id="GES90146.1"/>
    </source>
</evidence>
<dbReference type="SUPFAM" id="SSF81296">
    <property type="entry name" value="E set domains"/>
    <property type="match status" value="1"/>
</dbReference>
<evidence type="ECO:0008006" key="4">
    <source>
        <dbReference type="Google" id="ProtNLM"/>
    </source>
</evidence>
<feature type="signal peptide" evidence="1">
    <location>
        <begin position="1"/>
        <end position="20"/>
    </location>
</feature>
<reference evidence="2" key="1">
    <citation type="submission" date="2019-10" db="EMBL/GenBank/DDBJ databases">
        <title>Conservation and host-specific expression of non-tandemly repeated heterogenous ribosome RNA gene in arbuscular mycorrhizal fungi.</title>
        <authorList>
            <person name="Maeda T."/>
            <person name="Kobayashi Y."/>
            <person name="Nakagawa T."/>
            <person name="Ezawa T."/>
            <person name="Yamaguchi K."/>
            <person name="Bino T."/>
            <person name="Nishimoto Y."/>
            <person name="Shigenobu S."/>
            <person name="Kawaguchi M."/>
        </authorList>
    </citation>
    <scope>NUCLEOTIDE SEQUENCE</scope>
    <source>
        <strain evidence="2">HR1</strain>
    </source>
</reference>
<feature type="chain" id="PRO_5034931124" description="Phosphatidylglycerol/phosphatidylinositol transfer protein" evidence="1">
    <location>
        <begin position="21"/>
        <end position="148"/>
    </location>
</feature>
<accession>A0A8H3LPF3</accession>
<sequence length="148" mass="15746">MKQNIIFMFTLLTILSIVNAIPYQFYKRATTFTPCDTDSPNDITVTITPDPLIAGEKGTFNIVGTITNGTVNTGSQLVIELKDDADAVIGDPSTFDICASATCPITDLNLTQVIQLPDTLPNTFIIDVNIFDVNGDTLACATSAVPGA</sequence>
<dbReference type="OrthoDB" id="2343124at2759"/>
<proteinExistence type="predicted"/>
<gene>
    <name evidence="2" type="ORF">RCL2_001701400</name>
</gene>
<protein>
    <recommendedName>
        <fullName evidence="4">Phosphatidylglycerol/phosphatidylinositol transfer protein</fullName>
    </recommendedName>
</protein>
<dbReference type="InterPro" id="IPR014756">
    <property type="entry name" value="Ig_E-set"/>
</dbReference>
<comment type="caution">
    <text evidence="2">The sequence shown here is derived from an EMBL/GenBank/DDBJ whole genome shotgun (WGS) entry which is preliminary data.</text>
</comment>
<evidence type="ECO:0000313" key="3">
    <source>
        <dbReference type="Proteomes" id="UP000615446"/>
    </source>
</evidence>